<keyword evidence="2" id="KW-0282">Flagellum</keyword>
<organism evidence="2 3">
    <name type="scientific">Streptomyces turgidiscabies (strain Car8)</name>
    <dbReference type="NCBI Taxonomy" id="698760"/>
    <lineage>
        <taxon>Bacteria</taxon>
        <taxon>Bacillati</taxon>
        <taxon>Actinomycetota</taxon>
        <taxon>Actinomycetes</taxon>
        <taxon>Kitasatosporales</taxon>
        <taxon>Streptomycetaceae</taxon>
        <taxon>Streptomyces</taxon>
    </lineage>
</organism>
<evidence type="ECO:0000256" key="1">
    <source>
        <dbReference type="SAM" id="MobiDB-lite"/>
    </source>
</evidence>
<evidence type="ECO:0000313" key="2">
    <source>
        <dbReference type="EMBL" id="ELP63164.1"/>
    </source>
</evidence>
<dbReference type="EMBL" id="AEJB01000535">
    <property type="protein sequence ID" value="ELP63164.1"/>
    <property type="molecule type" value="Genomic_DNA"/>
</dbReference>
<keyword evidence="3" id="KW-1185">Reference proteome</keyword>
<name>L7EWC7_STRT8</name>
<dbReference type="AlphaFoldDB" id="L7EWC7"/>
<reference evidence="2 3" key="1">
    <citation type="journal article" date="2011" name="Plasmid">
        <title>Streptomyces turgidiscabies Car8 contains a modular pathogenicity island that shares virulence genes with other actinobacterial plant pathogens.</title>
        <authorList>
            <person name="Huguet-Tapia J.C."/>
            <person name="Badger J.H."/>
            <person name="Loria R."/>
            <person name="Pettis G.S."/>
        </authorList>
    </citation>
    <scope>NUCLEOTIDE SEQUENCE [LARGE SCALE GENOMIC DNA]</scope>
    <source>
        <strain evidence="2 3">Car8</strain>
    </source>
</reference>
<dbReference type="Proteomes" id="UP000010931">
    <property type="component" value="Unassembled WGS sequence"/>
</dbReference>
<proteinExistence type="predicted"/>
<accession>L7EWC7</accession>
<sequence>MIRSRPGSVVAAARNWSTPSAKAVRRGGWGTPGAEPLPPCEGMAGRAEAAGVPDTPDVPGPSGESGVGGAALLVAVTVTSPMVIRHRQYRPRH</sequence>
<feature type="region of interest" description="Disordered" evidence="1">
    <location>
        <begin position="22"/>
        <end position="68"/>
    </location>
</feature>
<keyword evidence="2" id="KW-0966">Cell projection</keyword>
<comment type="caution">
    <text evidence="2">The sequence shown here is derived from an EMBL/GenBank/DDBJ whole genome shotgun (WGS) entry which is preliminary data.</text>
</comment>
<gene>
    <name evidence="2" type="ORF">STRTUCAR8_04003</name>
</gene>
<keyword evidence="2" id="KW-0969">Cilium</keyword>
<protein>
    <submittedName>
        <fullName evidence="2">Flagellin N-terminal-like domain protein</fullName>
    </submittedName>
</protein>
<evidence type="ECO:0000313" key="3">
    <source>
        <dbReference type="Proteomes" id="UP000010931"/>
    </source>
</evidence>